<dbReference type="PANTHER" id="PTHR47950:SF44">
    <property type="entry name" value="CYTOCHROME P450, FAMILY 76, SUBFAMILY C, POLYPEPTIDE 5-RELATED"/>
    <property type="match status" value="1"/>
</dbReference>
<dbReference type="EMBL" id="CACSLK010031421">
    <property type="protein sequence ID" value="CAA0838847.1"/>
    <property type="molecule type" value="Genomic_DNA"/>
</dbReference>
<keyword evidence="11" id="KW-1133">Transmembrane helix</keyword>
<dbReference type="GO" id="GO:0016020">
    <property type="term" value="C:membrane"/>
    <property type="evidence" value="ECO:0007669"/>
    <property type="project" value="UniProtKB-SubCell"/>
</dbReference>
<keyword evidence="4 9" id="KW-0349">Heme</keyword>
<keyword evidence="5 9" id="KW-0479">Metal-binding</keyword>
<sequence>MDIINTFLLCSILILCLHFLNTILILNKKNRPRLPPGPTGLPILGSLLAIGNRPHESLAKLAQAHGPLMTVRFGTKKIVVATSADVAKEILRTNDRAFVGRPRPEAVTVGKFHDTSLVWASGLSPHWKKLRRVCNTELFTTQRLDSLVDLRHRMMSKMIKLAERARTAREALHVESLVFGTVLNFLSNTVFSGDMVDMGSSGGTGELRELIARLVELGMKPNAADYLPWLRPFDVQGIRREITPLYGRVHELLWDVIGRRVGERAGGHARRGDFLDVLLHYADAEENGSSQELTHENIMVLFMDLFVAGTHTTTITMEWAMAELLRHPPVLAKLKREIFDINIPPGKLVEEQDIPRILYLDAVIKETLRLHPVIPLLVPHLTEERANIGPYTIPEDTEVLVNVWSIQRDPVYWADSTSFRPERFVGSDVDIRGRDCRFLPFGTGRRICPGLGLAVRMVSLMLANLVHGFDWELPDGMRPEDLDMTDGFGLLLRKMKPLVAIPVSASSQ</sequence>
<gene>
    <name evidence="12" type="ORF">SHERM_05423</name>
</gene>
<feature type="binding site" description="axial binding residue" evidence="9">
    <location>
        <position position="448"/>
    </location>
    <ligand>
        <name>heme</name>
        <dbReference type="ChEBI" id="CHEBI:30413"/>
    </ligand>
    <ligandPart>
        <name>Fe</name>
        <dbReference type="ChEBI" id="CHEBI:18248"/>
    </ligandPart>
</feature>
<organism evidence="12 13">
    <name type="scientific">Striga hermonthica</name>
    <name type="common">Purple witchweed</name>
    <name type="synonym">Buchnera hermonthica</name>
    <dbReference type="NCBI Taxonomy" id="68872"/>
    <lineage>
        <taxon>Eukaryota</taxon>
        <taxon>Viridiplantae</taxon>
        <taxon>Streptophyta</taxon>
        <taxon>Embryophyta</taxon>
        <taxon>Tracheophyta</taxon>
        <taxon>Spermatophyta</taxon>
        <taxon>Magnoliopsida</taxon>
        <taxon>eudicotyledons</taxon>
        <taxon>Gunneridae</taxon>
        <taxon>Pentapetalae</taxon>
        <taxon>asterids</taxon>
        <taxon>lamiids</taxon>
        <taxon>Lamiales</taxon>
        <taxon>Orobanchaceae</taxon>
        <taxon>Buchnereae</taxon>
        <taxon>Striga</taxon>
    </lineage>
</organism>
<dbReference type="GO" id="GO:0004497">
    <property type="term" value="F:monooxygenase activity"/>
    <property type="evidence" value="ECO:0007669"/>
    <property type="project" value="UniProtKB-KW"/>
</dbReference>
<comment type="subcellular location">
    <subcellularLocation>
        <location evidence="2">Membrane</location>
        <topology evidence="2">Single-pass membrane protein</topology>
    </subcellularLocation>
</comment>
<keyword evidence="7 9" id="KW-0408">Iron</keyword>
<evidence type="ECO:0000313" key="12">
    <source>
        <dbReference type="EMBL" id="CAA0838847.1"/>
    </source>
</evidence>
<keyword evidence="13" id="KW-1185">Reference proteome</keyword>
<name>A0A9N7NYC9_STRHE</name>
<evidence type="ECO:0000256" key="7">
    <source>
        <dbReference type="ARBA" id="ARBA00023004"/>
    </source>
</evidence>
<dbReference type="GO" id="GO:0020037">
    <property type="term" value="F:heme binding"/>
    <property type="evidence" value="ECO:0007669"/>
    <property type="project" value="InterPro"/>
</dbReference>
<dbReference type="GO" id="GO:0016705">
    <property type="term" value="F:oxidoreductase activity, acting on paired donors, with incorporation or reduction of molecular oxygen"/>
    <property type="evidence" value="ECO:0007669"/>
    <property type="project" value="InterPro"/>
</dbReference>
<comment type="cofactor">
    <cofactor evidence="1 9">
        <name>heme</name>
        <dbReference type="ChEBI" id="CHEBI:30413"/>
    </cofactor>
</comment>
<dbReference type="OrthoDB" id="2789670at2759"/>
<dbReference type="Gene3D" id="1.10.630.10">
    <property type="entry name" value="Cytochrome P450"/>
    <property type="match status" value="1"/>
</dbReference>
<keyword evidence="11" id="KW-0812">Transmembrane</keyword>
<dbReference type="PANTHER" id="PTHR47950">
    <property type="entry name" value="CYTOCHROME P450, FAMILY 76, SUBFAMILY C, POLYPEPTIDE 5-RELATED"/>
    <property type="match status" value="1"/>
</dbReference>
<evidence type="ECO:0000256" key="2">
    <source>
        <dbReference type="ARBA" id="ARBA00004167"/>
    </source>
</evidence>
<evidence type="ECO:0000256" key="10">
    <source>
        <dbReference type="RuleBase" id="RU000461"/>
    </source>
</evidence>
<dbReference type="InterPro" id="IPR002401">
    <property type="entry name" value="Cyt_P450_E_grp-I"/>
</dbReference>
<dbReference type="PRINTS" id="PR00463">
    <property type="entry name" value="EP450I"/>
</dbReference>
<keyword evidence="11" id="KW-0472">Membrane</keyword>
<proteinExistence type="inferred from homology"/>
<evidence type="ECO:0000256" key="8">
    <source>
        <dbReference type="ARBA" id="ARBA00023033"/>
    </source>
</evidence>
<evidence type="ECO:0000256" key="4">
    <source>
        <dbReference type="ARBA" id="ARBA00022617"/>
    </source>
</evidence>
<dbReference type="CDD" id="cd11073">
    <property type="entry name" value="CYP76-like"/>
    <property type="match status" value="1"/>
</dbReference>
<dbReference type="GO" id="GO:0005506">
    <property type="term" value="F:iron ion binding"/>
    <property type="evidence" value="ECO:0007669"/>
    <property type="project" value="InterPro"/>
</dbReference>
<dbReference type="InterPro" id="IPR001128">
    <property type="entry name" value="Cyt_P450"/>
</dbReference>
<keyword evidence="8 10" id="KW-0503">Monooxygenase</keyword>
<dbReference type="InterPro" id="IPR017972">
    <property type="entry name" value="Cyt_P450_CS"/>
</dbReference>
<evidence type="ECO:0000256" key="1">
    <source>
        <dbReference type="ARBA" id="ARBA00001971"/>
    </source>
</evidence>
<dbReference type="Pfam" id="PF00067">
    <property type="entry name" value="p450"/>
    <property type="match status" value="1"/>
</dbReference>
<comment type="caution">
    <text evidence="12">The sequence shown here is derived from an EMBL/GenBank/DDBJ whole genome shotgun (WGS) entry which is preliminary data.</text>
</comment>
<protein>
    <submittedName>
        <fullName evidence="12">Cytochrome P450 76C4</fullName>
    </submittedName>
</protein>
<evidence type="ECO:0000256" key="3">
    <source>
        <dbReference type="ARBA" id="ARBA00010617"/>
    </source>
</evidence>
<dbReference type="InterPro" id="IPR036396">
    <property type="entry name" value="Cyt_P450_sf"/>
</dbReference>
<evidence type="ECO:0000256" key="9">
    <source>
        <dbReference type="PIRSR" id="PIRSR602401-1"/>
    </source>
</evidence>
<keyword evidence="6 10" id="KW-0560">Oxidoreductase</keyword>
<dbReference type="PROSITE" id="PS00086">
    <property type="entry name" value="CYTOCHROME_P450"/>
    <property type="match status" value="1"/>
</dbReference>
<dbReference type="Proteomes" id="UP001153555">
    <property type="component" value="Unassembled WGS sequence"/>
</dbReference>
<evidence type="ECO:0000256" key="11">
    <source>
        <dbReference type="SAM" id="Phobius"/>
    </source>
</evidence>
<comment type="similarity">
    <text evidence="3 10">Belongs to the cytochrome P450 family.</text>
</comment>
<evidence type="ECO:0000256" key="6">
    <source>
        <dbReference type="ARBA" id="ARBA00023002"/>
    </source>
</evidence>
<feature type="transmembrane region" description="Helical" evidence="11">
    <location>
        <begin position="6"/>
        <end position="26"/>
    </location>
</feature>
<dbReference type="PRINTS" id="PR00385">
    <property type="entry name" value="P450"/>
</dbReference>
<dbReference type="FunFam" id="1.10.630.10:FF:000126">
    <property type="entry name" value="Predicted protein"/>
    <property type="match status" value="1"/>
</dbReference>
<dbReference type="AlphaFoldDB" id="A0A9N7NYC9"/>
<evidence type="ECO:0000313" key="13">
    <source>
        <dbReference type="Proteomes" id="UP001153555"/>
    </source>
</evidence>
<reference evidence="12" key="1">
    <citation type="submission" date="2019-12" db="EMBL/GenBank/DDBJ databases">
        <authorList>
            <person name="Scholes J."/>
        </authorList>
    </citation>
    <scope>NUCLEOTIDE SEQUENCE</scope>
</reference>
<evidence type="ECO:0000256" key="5">
    <source>
        <dbReference type="ARBA" id="ARBA00022723"/>
    </source>
</evidence>
<accession>A0A9N7NYC9</accession>
<dbReference type="SUPFAM" id="SSF48264">
    <property type="entry name" value="Cytochrome P450"/>
    <property type="match status" value="1"/>
</dbReference>